<evidence type="ECO:0000313" key="1">
    <source>
        <dbReference type="EMBL" id="KAA8917659.1"/>
    </source>
</evidence>
<accession>A0A642VE44</accession>
<organism evidence="1 2">
    <name type="scientific">Trichomonascus ciferrii</name>
    <dbReference type="NCBI Taxonomy" id="44093"/>
    <lineage>
        <taxon>Eukaryota</taxon>
        <taxon>Fungi</taxon>
        <taxon>Dikarya</taxon>
        <taxon>Ascomycota</taxon>
        <taxon>Saccharomycotina</taxon>
        <taxon>Dipodascomycetes</taxon>
        <taxon>Dipodascales</taxon>
        <taxon>Trichomonascaceae</taxon>
        <taxon>Trichomonascus</taxon>
        <taxon>Trichomonascus ciferrii complex</taxon>
    </lineage>
</organism>
<sequence>MKYEVDKTDEEHWGSIKDVQHDFMSFNKSVFALSEFNHADKVFYPKEGDLDVKNPNVTGQGSVSLHIVFEFESDVDKENEHDFLENKASQDNFGSN</sequence>
<comment type="caution">
    <text evidence="1">The sequence shown here is derived from an EMBL/GenBank/DDBJ whole genome shotgun (WGS) entry which is preliminary data.</text>
</comment>
<evidence type="ECO:0000313" key="2">
    <source>
        <dbReference type="Proteomes" id="UP000761534"/>
    </source>
</evidence>
<name>A0A642VE44_9ASCO</name>
<reference evidence="1" key="1">
    <citation type="journal article" date="2019" name="G3 (Bethesda)">
        <title>Genome Assemblies of Two Rare Opportunistic Yeast Pathogens: Diutina rugosa (syn. Candida rugosa) and Trichomonascus ciferrii (syn. Candida ciferrii).</title>
        <authorList>
            <person name="Mixao V."/>
            <person name="Saus E."/>
            <person name="Hansen A.P."/>
            <person name="Lass-Florl C."/>
            <person name="Gabaldon T."/>
        </authorList>
    </citation>
    <scope>NUCLEOTIDE SEQUENCE</scope>
    <source>
        <strain evidence="1">CBS 4856</strain>
    </source>
</reference>
<proteinExistence type="predicted"/>
<protein>
    <submittedName>
        <fullName evidence="1">Uncharacterized protein</fullName>
    </submittedName>
</protein>
<dbReference type="VEuPathDB" id="FungiDB:TRICI_000195"/>
<dbReference type="Proteomes" id="UP000761534">
    <property type="component" value="Unassembled WGS sequence"/>
</dbReference>
<gene>
    <name evidence="1" type="ORF">TRICI_000195</name>
</gene>
<dbReference type="AlphaFoldDB" id="A0A642VE44"/>
<keyword evidence="2" id="KW-1185">Reference proteome</keyword>
<dbReference type="EMBL" id="SWFS01000021">
    <property type="protein sequence ID" value="KAA8917659.1"/>
    <property type="molecule type" value="Genomic_DNA"/>
</dbReference>